<dbReference type="PATRIC" id="fig|872965.6.peg.2181"/>
<dbReference type="Proteomes" id="UP000037784">
    <property type="component" value="Unassembled WGS sequence"/>
</dbReference>
<evidence type="ECO:0000259" key="7">
    <source>
        <dbReference type="Pfam" id="PF00703"/>
    </source>
</evidence>
<evidence type="ECO:0000256" key="6">
    <source>
        <dbReference type="ARBA" id="ARBA00023295"/>
    </source>
</evidence>
<dbReference type="RefSeq" id="WP_054491687.1">
    <property type="nucleotide sequence ID" value="NZ_BBZA01000010.1"/>
</dbReference>
<dbReference type="SUPFAM" id="SSF49303">
    <property type="entry name" value="beta-Galactosidase/glucuronidase domain"/>
    <property type="match status" value="1"/>
</dbReference>
<dbReference type="GO" id="GO:0004567">
    <property type="term" value="F:beta-mannosidase activity"/>
    <property type="evidence" value="ECO:0007669"/>
    <property type="project" value="UniProtKB-EC"/>
</dbReference>
<dbReference type="InterPro" id="IPR054593">
    <property type="entry name" value="Beta-mannosidase-like_N2"/>
</dbReference>
<accession>A0A0M9UBE4</accession>
<dbReference type="GO" id="GO:0006516">
    <property type="term" value="P:glycoprotein catabolic process"/>
    <property type="evidence" value="ECO:0007669"/>
    <property type="project" value="TreeGrafter"/>
</dbReference>
<dbReference type="Gene3D" id="2.60.40.10">
    <property type="entry name" value="Immunoglobulins"/>
    <property type="match status" value="1"/>
</dbReference>
<dbReference type="InterPro" id="IPR013783">
    <property type="entry name" value="Ig-like_fold"/>
</dbReference>
<dbReference type="Pfam" id="PF22666">
    <property type="entry name" value="Glyco_hydro_2_N2"/>
    <property type="match status" value="1"/>
</dbReference>
<dbReference type="Pfam" id="PF00703">
    <property type="entry name" value="Glyco_hydro_2"/>
    <property type="match status" value="1"/>
</dbReference>
<keyword evidence="4" id="KW-0732">Signal</keyword>
<dbReference type="EMBL" id="LGKN01000005">
    <property type="protein sequence ID" value="KPL87968.1"/>
    <property type="molecule type" value="Genomic_DNA"/>
</dbReference>
<organism evidence="10 12">
    <name type="scientific">Ardenticatena maritima</name>
    <dbReference type="NCBI Taxonomy" id="872965"/>
    <lineage>
        <taxon>Bacteria</taxon>
        <taxon>Bacillati</taxon>
        <taxon>Chloroflexota</taxon>
        <taxon>Ardenticatenia</taxon>
        <taxon>Ardenticatenales</taxon>
        <taxon>Ardenticatenaceae</taxon>
        <taxon>Ardenticatena</taxon>
    </lineage>
</organism>
<name>A0A0M9UBE4_9CHLR</name>
<evidence type="ECO:0000256" key="4">
    <source>
        <dbReference type="ARBA" id="ARBA00022729"/>
    </source>
</evidence>
<evidence type="ECO:0000313" key="11">
    <source>
        <dbReference type="EMBL" id="KPL87968.1"/>
    </source>
</evidence>
<dbReference type="InterPro" id="IPR050887">
    <property type="entry name" value="Beta-mannosidase_GH2"/>
</dbReference>
<dbReference type="InterPro" id="IPR017853">
    <property type="entry name" value="GH"/>
</dbReference>
<dbReference type="InterPro" id="IPR036156">
    <property type="entry name" value="Beta-gal/glucu_dom_sf"/>
</dbReference>
<dbReference type="AlphaFoldDB" id="A0A0M9UBE4"/>
<gene>
    <name evidence="10" type="ORF">ARMA_0160</name>
    <name evidence="11" type="ORF">SE16_10635</name>
</gene>
<protein>
    <recommendedName>
        <fullName evidence="3">beta-mannosidase</fullName>
        <ecNumber evidence="3">3.2.1.25</ecNumber>
    </recommendedName>
</protein>
<feature type="domain" description="Beta-mannosidase-like galactose-binding" evidence="9">
    <location>
        <begin position="33"/>
        <end position="208"/>
    </location>
</feature>
<comment type="similarity">
    <text evidence="2">Belongs to the glycosyl hydrolase 2 family.</text>
</comment>
<evidence type="ECO:0000313" key="13">
    <source>
        <dbReference type="Proteomes" id="UP000050502"/>
    </source>
</evidence>
<comment type="caution">
    <text evidence="10">The sequence shown here is derived from an EMBL/GenBank/DDBJ whole genome shotgun (WGS) entry which is preliminary data.</text>
</comment>
<reference evidence="11 13" key="2">
    <citation type="submission" date="2015-07" db="EMBL/GenBank/DDBJ databases">
        <title>Whole genome sequence of Ardenticatena maritima DSM 23922.</title>
        <authorList>
            <person name="Hemp J."/>
            <person name="Ward L.M."/>
            <person name="Pace L.A."/>
            <person name="Fischer W.W."/>
        </authorList>
    </citation>
    <scope>NUCLEOTIDE SEQUENCE [LARGE SCALE GENOMIC DNA]</scope>
    <source>
        <strain evidence="11 13">110S</strain>
    </source>
</reference>
<dbReference type="Gene3D" id="3.20.20.80">
    <property type="entry name" value="Glycosidases"/>
    <property type="match status" value="1"/>
</dbReference>
<evidence type="ECO:0000259" key="9">
    <source>
        <dbReference type="Pfam" id="PF22666"/>
    </source>
</evidence>
<keyword evidence="12" id="KW-1185">Reference proteome</keyword>
<evidence type="ECO:0000313" key="10">
    <source>
        <dbReference type="EMBL" id="GAP61737.1"/>
    </source>
</evidence>
<evidence type="ECO:0000256" key="1">
    <source>
        <dbReference type="ARBA" id="ARBA00000829"/>
    </source>
</evidence>
<dbReference type="GO" id="GO:0005975">
    <property type="term" value="P:carbohydrate metabolic process"/>
    <property type="evidence" value="ECO:0007669"/>
    <property type="project" value="InterPro"/>
</dbReference>
<reference evidence="10 12" key="1">
    <citation type="journal article" date="2015" name="Genome Announc.">
        <title>Draft Genome Sequence of a Heterotrophic Facultative Anaerobic Thermophilic Bacterium, Ardenticatena maritima Strain 110ST.</title>
        <authorList>
            <person name="Kawaichi S."/>
            <person name="Yoshida T."/>
            <person name="Sako Y."/>
            <person name="Nakamura R."/>
        </authorList>
    </citation>
    <scope>NUCLEOTIDE SEQUENCE [LARGE SCALE GENOMIC DNA]</scope>
    <source>
        <strain evidence="10 12">110S</strain>
    </source>
</reference>
<dbReference type="SUPFAM" id="SSF51445">
    <property type="entry name" value="(Trans)glycosidases"/>
    <property type="match status" value="1"/>
</dbReference>
<dbReference type="EC" id="3.2.1.25" evidence="3"/>
<feature type="domain" description="Glycoside hydrolase family 2 catalytic" evidence="8">
    <location>
        <begin position="333"/>
        <end position="476"/>
    </location>
</feature>
<dbReference type="Pfam" id="PF02836">
    <property type="entry name" value="Glyco_hydro_2_C"/>
    <property type="match status" value="1"/>
</dbReference>
<keyword evidence="6 10" id="KW-0326">Glycosidase</keyword>
<evidence type="ECO:0000256" key="5">
    <source>
        <dbReference type="ARBA" id="ARBA00022801"/>
    </source>
</evidence>
<proteinExistence type="inferred from homology"/>
<dbReference type="InterPro" id="IPR008979">
    <property type="entry name" value="Galactose-bd-like_sf"/>
</dbReference>
<feature type="domain" description="Glycoside hydrolase family 2 immunoglobulin-like beta-sandwich" evidence="7">
    <location>
        <begin position="240"/>
        <end position="324"/>
    </location>
</feature>
<dbReference type="Gene3D" id="2.60.120.260">
    <property type="entry name" value="Galactose-binding domain-like"/>
    <property type="match status" value="1"/>
</dbReference>
<dbReference type="InterPro" id="IPR006103">
    <property type="entry name" value="Glyco_hydro_2_cat"/>
</dbReference>
<evidence type="ECO:0000313" key="12">
    <source>
        <dbReference type="Proteomes" id="UP000037784"/>
    </source>
</evidence>
<keyword evidence="5 10" id="KW-0378">Hydrolase</keyword>
<dbReference type="EMBL" id="BBZA01000010">
    <property type="protein sequence ID" value="GAP61737.1"/>
    <property type="molecule type" value="Genomic_DNA"/>
</dbReference>
<comment type="catalytic activity">
    <reaction evidence="1">
        <text>Hydrolysis of terminal, non-reducing beta-D-mannose residues in beta-D-mannosides.</text>
        <dbReference type="EC" id="3.2.1.25"/>
    </reaction>
</comment>
<dbReference type="STRING" id="872965.SE16_10635"/>
<dbReference type="OrthoDB" id="9801077at2"/>
<evidence type="ECO:0000256" key="3">
    <source>
        <dbReference type="ARBA" id="ARBA00012754"/>
    </source>
</evidence>
<evidence type="ECO:0000259" key="8">
    <source>
        <dbReference type="Pfam" id="PF02836"/>
    </source>
</evidence>
<dbReference type="PANTHER" id="PTHR43730">
    <property type="entry name" value="BETA-MANNOSIDASE"/>
    <property type="match status" value="1"/>
</dbReference>
<dbReference type="InParanoid" id="A0A0M9UBE4"/>
<sequence>MRPRAQRLSLNGRAWRFGEAPPQPLAFTDDDRAHVAVWRTAQVPGHVQADLLDHHLLPDPDVADGAHRAAWVETRDWWYTCAIDLALEPHQRAFVRFDGLDYIADVWWNTHRVTRHIGQFVPAHLELTPFLPRDGRSHTHTLAVRFWGPHAWPEPRWSWLDRLWKPIARRLHRPPESLCAYHPRLGHVRCQMSYGWDFAPRLLAFGLWDDVHLITTGSVHLRNVWVDGNPNAPCAWLELDAARPERVRLELRWQVVGEPQTLEGVTAVVNLHPGRQRVPVRLPITQPRLWSPWDIGTPTRYALHVRVFDGDGESDARHTTFGLRRLVWDGWRLQVNGTPFFMRGVNWVPADLLYGRLTRADYEPLVRGIRDANANIVRVWGGGLREKRAFYDVCDELGLLVWQDLPFACAFLDRFPRDRAFLDLAETSAAAIVRAVRGHPSVALYCAGNEYGPRRNAPLVKRLRRAVQREDPTRPFKPPSPSAGESHQWLVWHGFAPLTTYTTDNAQIISEAGLQALPSLDTWRRAEPDAPIWPPNPAWVRRYGEWNKAERYVRAWLGGRMPRSAEEAVLASQQAQAWGVQLVVEHQRRRKAEAAGVLIWQYNEPWPAISWALLDHDGRPKAALKRLARLYAPVAPALDVPPAAYARGDTLRGTVWVVNDTPHPLDNLRVRILEGGRVRHETTCTALPSAATPAWRFTLTLDEPVWRIELWRGEQVLTWEMYDLRRVDMGAVPPAYRLRRFVAKLVMRF</sequence>
<dbReference type="Proteomes" id="UP000050502">
    <property type="component" value="Unassembled WGS sequence"/>
</dbReference>
<reference evidence="12" key="3">
    <citation type="submission" date="2015-08" db="EMBL/GenBank/DDBJ databases">
        <title>Draft Genome Sequence of a Heterotrophic Facultative Anaerobic Bacterium Ardenticatena maritima Strain 110S.</title>
        <authorList>
            <person name="Kawaichi S."/>
            <person name="Yoshida T."/>
            <person name="Sako Y."/>
            <person name="Nakamura R."/>
        </authorList>
    </citation>
    <scope>NUCLEOTIDE SEQUENCE [LARGE SCALE GENOMIC DNA]</scope>
    <source>
        <strain evidence="12">110S</strain>
    </source>
</reference>
<dbReference type="PANTHER" id="PTHR43730:SF1">
    <property type="entry name" value="BETA-MANNOSIDASE"/>
    <property type="match status" value="1"/>
</dbReference>
<dbReference type="SUPFAM" id="SSF49785">
    <property type="entry name" value="Galactose-binding domain-like"/>
    <property type="match status" value="1"/>
</dbReference>
<evidence type="ECO:0000256" key="2">
    <source>
        <dbReference type="ARBA" id="ARBA00007401"/>
    </source>
</evidence>
<dbReference type="InterPro" id="IPR006102">
    <property type="entry name" value="Ig-like_GH2"/>
</dbReference>